<organism evidence="5 6">
    <name type="scientific">Paraburkholderia pallida</name>
    <dbReference type="NCBI Taxonomy" id="2547399"/>
    <lineage>
        <taxon>Bacteria</taxon>
        <taxon>Pseudomonadati</taxon>
        <taxon>Pseudomonadota</taxon>
        <taxon>Betaproteobacteria</taxon>
        <taxon>Burkholderiales</taxon>
        <taxon>Burkholderiaceae</taxon>
        <taxon>Paraburkholderia</taxon>
    </lineage>
</organism>
<keyword evidence="3" id="KW-0479">Metal-binding</keyword>
<dbReference type="OrthoDB" id="9805307at2"/>
<name>A0A4P7D3K9_9BURK</name>
<dbReference type="GO" id="GO:0046872">
    <property type="term" value="F:metal ion binding"/>
    <property type="evidence" value="ECO:0007669"/>
    <property type="project" value="UniProtKB-KW"/>
</dbReference>
<evidence type="ECO:0000256" key="2">
    <source>
        <dbReference type="ARBA" id="ARBA00010211"/>
    </source>
</evidence>
<accession>A0A4P7D3K9</accession>
<dbReference type="AlphaFoldDB" id="A0A4P7D3K9"/>
<evidence type="ECO:0000313" key="6">
    <source>
        <dbReference type="Proteomes" id="UP000295727"/>
    </source>
</evidence>
<dbReference type="Proteomes" id="UP000295727">
    <property type="component" value="Chromosome 3"/>
</dbReference>
<proteinExistence type="inferred from homology"/>
<dbReference type="RefSeq" id="WP_134755808.1">
    <property type="nucleotide sequence ID" value="NZ_CP038150.1"/>
</dbReference>
<dbReference type="SUPFAM" id="SSF56529">
    <property type="entry name" value="FAH"/>
    <property type="match status" value="1"/>
</dbReference>
<comment type="cofactor">
    <cofactor evidence="1">
        <name>Mg(2+)</name>
        <dbReference type="ChEBI" id="CHEBI:18420"/>
    </cofactor>
</comment>
<evidence type="ECO:0000259" key="4">
    <source>
        <dbReference type="Pfam" id="PF01557"/>
    </source>
</evidence>
<protein>
    <submittedName>
        <fullName evidence="5">FAA hydrolase family protein</fullName>
    </submittedName>
</protein>
<sequence>MSRLIVRYGDNGVVHWGELIGAAPHSADDAVRLVPLAVQCATTAEFLAQPSGIGPADERQAVTIKAATLLSPVTSGAALICQGLNYVSHAQEAKHAERKSNLIFGKAGSSITGPYDDIVRPPEVELLDYEVEFALVIRKPIGAQDRITEENIGEYVAGVVLCNDVSARDVQFGESLLQWFRGKSYRTFCPVGPVMWLLEPDEVAAALERLEIRLHVNGELRQHASSQQLIWKPVETLNFVGTVLDMHPGDLLLTGTPGGVTTPVTARMVEIIQTHLLHDEIRRDELRVEMTRGRPFLRAGDVVTATLVETGEGRMLGGLSNTVVEAAAR</sequence>
<dbReference type="KEGG" id="ppai:E1956_29295"/>
<dbReference type="Pfam" id="PF01557">
    <property type="entry name" value="FAA_hydrolase"/>
    <property type="match status" value="1"/>
</dbReference>
<dbReference type="InterPro" id="IPR051121">
    <property type="entry name" value="FAH"/>
</dbReference>
<gene>
    <name evidence="5" type="ORF">E1956_29295</name>
</gene>
<dbReference type="GO" id="GO:0016787">
    <property type="term" value="F:hydrolase activity"/>
    <property type="evidence" value="ECO:0007669"/>
    <property type="project" value="UniProtKB-KW"/>
</dbReference>
<evidence type="ECO:0000256" key="3">
    <source>
        <dbReference type="ARBA" id="ARBA00022723"/>
    </source>
</evidence>
<dbReference type="InterPro" id="IPR036663">
    <property type="entry name" value="Fumarylacetoacetase_C_sf"/>
</dbReference>
<dbReference type="Gene3D" id="3.90.850.10">
    <property type="entry name" value="Fumarylacetoacetase-like, C-terminal domain"/>
    <property type="match status" value="1"/>
</dbReference>
<reference evidence="5 6" key="1">
    <citation type="submission" date="2019-03" db="EMBL/GenBank/DDBJ databases">
        <title>Paraburkholderia sp. 7MH5, isolated from subtropical forest soil.</title>
        <authorList>
            <person name="Gao Z.-H."/>
            <person name="Qiu L.-H."/>
        </authorList>
    </citation>
    <scope>NUCLEOTIDE SEQUENCE [LARGE SCALE GENOMIC DNA]</scope>
    <source>
        <strain evidence="5 6">7MH5</strain>
    </source>
</reference>
<keyword evidence="5" id="KW-0378">Hydrolase</keyword>
<dbReference type="GO" id="GO:0044281">
    <property type="term" value="P:small molecule metabolic process"/>
    <property type="evidence" value="ECO:0007669"/>
    <property type="project" value="UniProtKB-ARBA"/>
</dbReference>
<dbReference type="PANTHER" id="PTHR42796">
    <property type="entry name" value="FUMARYLACETOACETATE HYDROLASE DOMAIN-CONTAINING PROTEIN 2A-RELATED"/>
    <property type="match status" value="1"/>
</dbReference>
<dbReference type="EMBL" id="CP038150">
    <property type="protein sequence ID" value="QBR01305.1"/>
    <property type="molecule type" value="Genomic_DNA"/>
</dbReference>
<evidence type="ECO:0000313" key="5">
    <source>
        <dbReference type="EMBL" id="QBR01305.1"/>
    </source>
</evidence>
<comment type="similarity">
    <text evidence="2">Belongs to the FAH family.</text>
</comment>
<dbReference type="InterPro" id="IPR011234">
    <property type="entry name" value="Fumarylacetoacetase-like_C"/>
</dbReference>
<feature type="domain" description="Fumarylacetoacetase-like C-terminal" evidence="4">
    <location>
        <begin position="79"/>
        <end position="324"/>
    </location>
</feature>
<keyword evidence="6" id="KW-1185">Reference proteome</keyword>
<dbReference type="PANTHER" id="PTHR42796:SF4">
    <property type="entry name" value="FUMARYLACETOACETATE HYDROLASE DOMAIN-CONTAINING PROTEIN 2A"/>
    <property type="match status" value="1"/>
</dbReference>
<evidence type="ECO:0000256" key="1">
    <source>
        <dbReference type="ARBA" id="ARBA00001946"/>
    </source>
</evidence>